<dbReference type="FunFam" id="3.40.50.300:FF:001091">
    <property type="entry name" value="Probable disease resistance protein At1g61300"/>
    <property type="match status" value="1"/>
</dbReference>
<dbReference type="InterPro" id="IPR058922">
    <property type="entry name" value="WHD_DRP"/>
</dbReference>
<dbReference type="InterPro" id="IPR002182">
    <property type="entry name" value="NB-ARC"/>
</dbReference>
<dbReference type="SUPFAM" id="SSF52058">
    <property type="entry name" value="L domain-like"/>
    <property type="match status" value="1"/>
</dbReference>
<evidence type="ECO:0000259" key="4">
    <source>
        <dbReference type="Pfam" id="PF23559"/>
    </source>
</evidence>
<dbReference type="InterPro" id="IPR027417">
    <property type="entry name" value="P-loop_NTPase"/>
</dbReference>
<dbReference type="InterPro" id="IPR055414">
    <property type="entry name" value="LRR_R13L4/SHOC2-like"/>
</dbReference>
<evidence type="ECO:0000313" key="6">
    <source>
        <dbReference type="EMBL" id="JAE22183.1"/>
    </source>
</evidence>
<dbReference type="Gene3D" id="3.80.10.10">
    <property type="entry name" value="Ribonuclease Inhibitor"/>
    <property type="match status" value="1"/>
</dbReference>
<dbReference type="FunFam" id="1.10.10.10:FF:000322">
    <property type="entry name" value="Probable disease resistance protein At1g63360"/>
    <property type="match status" value="1"/>
</dbReference>
<dbReference type="InterPro" id="IPR044974">
    <property type="entry name" value="Disease_R_plants"/>
</dbReference>
<reference evidence="6" key="1">
    <citation type="submission" date="2014-09" db="EMBL/GenBank/DDBJ databases">
        <authorList>
            <person name="Magalhaes I.L.F."/>
            <person name="Oliveira U."/>
            <person name="Santos F.R."/>
            <person name="Vidigal T.H.D.A."/>
            <person name="Brescovit A.D."/>
            <person name="Santos A.J."/>
        </authorList>
    </citation>
    <scope>NUCLEOTIDE SEQUENCE</scope>
    <source>
        <tissue evidence="6">Shoot tissue taken approximately 20 cm above the soil surface</tissue>
    </source>
</reference>
<dbReference type="PANTHER" id="PTHR23155">
    <property type="entry name" value="DISEASE RESISTANCE PROTEIN RP"/>
    <property type="match status" value="1"/>
</dbReference>
<evidence type="ECO:0000256" key="2">
    <source>
        <dbReference type="ARBA" id="ARBA00022821"/>
    </source>
</evidence>
<reference evidence="6" key="2">
    <citation type="journal article" date="2015" name="Data Brief">
        <title>Shoot transcriptome of the giant reed, Arundo donax.</title>
        <authorList>
            <person name="Barrero R.A."/>
            <person name="Guerrero F.D."/>
            <person name="Moolhuijzen P."/>
            <person name="Goolsby J.A."/>
            <person name="Tidwell J."/>
            <person name="Bellgard S.E."/>
            <person name="Bellgard M.I."/>
        </authorList>
    </citation>
    <scope>NUCLEOTIDE SEQUENCE</scope>
    <source>
        <tissue evidence="6">Shoot tissue taken approximately 20 cm above the soil surface</tissue>
    </source>
</reference>
<accession>A0A0A9GNE9</accession>
<dbReference type="InterPro" id="IPR042197">
    <property type="entry name" value="Apaf_helical"/>
</dbReference>
<sequence length="850" mass="95360">MEVVRYQAAHFVQEAELVGFSGPKEEILDLISSSASAQLHVIWIIGAGGLGKTTLAKKVYESSEISARFTCRAWVTVSQSFNVKELLKEMINQLLGAESLRQLLEQCTGFILNETRMADHLKNGLKEIRYFLVLDDLWTIEAWDCIKPTFWGDNENGSRVVVTSRNGNLVEGSGPSSLVHHLKTLAKEDATKLLLRKTNRSLDDIKKDQMTQTFDKIIKKCGGVPLAVVTIGGVLATKHVKEWDNLYNQLPSELETNPSLESMRKVIMMSYNHLPSHLKPCFLYLSIFPEDFEIKRRCLVDRWIAEGLVPARLGMTVDDVGETYFSELIDRSMIQPSKVNIEGRIKSCRVHDIMRDIIVSISREENFVYSAAENVPRVVEHNFRHVAYHGDDCTTIGMDWSRVRSLTIFGERPVEPVPSLCSSQLRMLRAMDLENAQFAITQKEINNIGLLRHLKYVNVCYGEGYSNIYALPRSIGKLEDLQILDLRDSHISTLPTEISKLKSLRKLRCSKRGYYKYFDPDAPKECLVQTLCMPIIFTPLVDSQIRNEIIANLHMAYSSRCSITKGVRVPKGIGNLKELQILQVVDIKRTSSKVIEELGELSQLRKLSVTMQGATKKKCMIFCKAIQKLSSLGSLRIDAGDGTLEWLDSVSSPPLLSSLSLLGHIGDKADWFRNLTQLLKIRLVRSKLEEGKTMEVLGALPKLMLLDLGRESYVANALVFGKGAFLNLRKLDICDLIQLREIGFEQGASPQVESIEIGDCRLESGINGIKHLPKLKDISLWYGSMVARLGTLQEEVGAHPNQPVLRLRKDRSYHDLGDVGGSEVEVEATESIADHAREGSEAVTLTTSDS</sequence>
<dbReference type="AlphaFoldDB" id="A0A0A9GNE9"/>
<keyword evidence="1" id="KW-0677">Repeat</keyword>
<feature type="domain" description="Disease resistance protein winged helix" evidence="4">
    <location>
        <begin position="287"/>
        <end position="358"/>
    </location>
</feature>
<dbReference type="Gene3D" id="1.10.8.430">
    <property type="entry name" value="Helical domain of apoptotic protease-activating factors"/>
    <property type="match status" value="1"/>
</dbReference>
<dbReference type="GO" id="GO:0042742">
    <property type="term" value="P:defense response to bacterium"/>
    <property type="evidence" value="ECO:0007669"/>
    <property type="project" value="UniProtKB-ARBA"/>
</dbReference>
<dbReference type="Gene3D" id="1.10.10.10">
    <property type="entry name" value="Winged helix-like DNA-binding domain superfamily/Winged helix DNA-binding domain"/>
    <property type="match status" value="1"/>
</dbReference>
<dbReference type="SUPFAM" id="SSF52540">
    <property type="entry name" value="P-loop containing nucleoside triphosphate hydrolases"/>
    <property type="match status" value="1"/>
</dbReference>
<organism evidence="6">
    <name type="scientific">Arundo donax</name>
    <name type="common">Giant reed</name>
    <name type="synonym">Donax arundinaceus</name>
    <dbReference type="NCBI Taxonomy" id="35708"/>
    <lineage>
        <taxon>Eukaryota</taxon>
        <taxon>Viridiplantae</taxon>
        <taxon>Streptophyta</taxon>
        <taxon>Embryophyta</taxon>
        <taxon>Tracheophyta</taxon>
        <taxon>Spermatophyta</taxon>
        <taxon>Magnoliopsida</taxon>
        <taxon>Liliopsida</taxon>
        <taxon>Poales</taxon>
        <taxon>Poaceae</taxon>
        <taxon>PACMAD clade</taxon>
        <taxon>Arundinoideae</taxon>
        <taxon>Arundineae</taxon>
        <taxon>Arundo</taxon>
    </lineage>
</organism>
<dbReference type="GO" id="GO:0009626">
    <property type="term" value="P:plant-type hypersensitive response"/>
    <property type="evidence" value="ECO:0007669"/>
    <property type="project" value="UniProtKB-ARBA"/>
</dbReference>
<name>A0A0A9GNE9_ARUDO</name>
<dbReference type="Pfam" id="PF00931">
    <property type="entry name" value="NB-ARC"/>
    <property type="match status" value="1"/>
</dbReference>
<dbReference type="GO" id="GO:0043531">
    <property type="term" value="F:ADP binding"/>
    <property type="evidence" value="ECO:0007669"/>
    <property type="project" value="InterPro"/>
</dbReference>
<dbReference type="PRINTS" id="PR00364">
    <property type="entry name" value="DISEASERSIST"/>
</dbReference>
<dbReference type="Pfam" id="PF23598">
    <property type="entry name" value="LRR_14"/>
    <property type="match status" value="2"/>
</dbReference>
<feature type="domain" description="Disease resistance R13L4/SHOC-2-like LRR" evidence="5">
    <location>
        <begin position="564"/>
        <end position="804"/>
    </location>
</feature>
<dbReference type="PANTHER" id="PTHR23155:SF963">
    <property type="entry name" value="OS06G0287000 PROTEIN"/>
    <property type="match status" value="1"/>
</dbReference>
<dbReference type="EMBL" id="GBRH01175713">
    <property type="protein sequence ID" value="JAE22183.1"/>
    <property type="molecule type" value="Transcribed_RNA"/>
</dbReference>
<evidence type="ECO:0000256" key="1">
    <source>
        <dbReference type="ARBA" id="ARBA00022737"/>
    </source>
</evidence>
<evidence type="ECO:0000259" key="3">
    <source>
        <dbReference type="Pfam" id="PF00931"/>
    </source>
</evidence>
<proteinExistence type="predicted"/>
<evidence type="ECO:0000259" key="5">
    <source>
        <dbReference type="Pfam" id="PF23598"/>
    </source>
</evidence>
<keyword evidence="2" id="KW-0611">Plant defense</keyword>
<dbReference type="Pfam" id="PF23559">
    <property type="entry name" value="WHD_DRP"/>
    <property type="match status" value="1"/>
</dbReference>
<protein>
    <submittedName>
        <fullName evidence="6">Uncharacterized protein</fullName>
    </submittedName>
</protein>
<dbReference type="InterPro" id="IPR032675">
    <property type="entry name" value="LRR_dom_sf"/>
</dbReference>
<feature type="domain" description="NB-ARC" evidence="3">
    <location>
        <begin position="24"/>
        <end position="199"/>
    </location>
</feature>
<dbReference type="Gene3D" id="3.40.50.300">
    <property type="entry name" value="P-loop containing nucleotide triphosphate hydrolases"/>
    <property type="match status" value="1"/>
</dbReference>
<feature type="domain" description="Disease resistance R13L4/SHOC-2-like LRR" evidence="5">
    <location>
        <begin position="403"/>
        <end position="511"/>
    </location>
</feature>
<dbReference type="GO" id="GO:0002758">
    <property type="term" value="P:innate immune response-activating signaling pathway"/>
    <property type="evidence" value="ECO:0007669"/>
    <property type="project" value="UniProtKB-ARBA"/>
</dbReference>
<dbReference type="InterPro" id="IPR036388">
    <property type="entry name" value="WH-like_DNA-bd_sf"/>
</dbReference>